<evidence type="ECO:0000256" key="1">
    <source>
        <dbReference type="ARBA" id="ARBA00022649"/>
    </source>
</evidence>
<dbReference type="Gene3D" id="3.30.2310.20">
    <property type="entry name" value="RelE-like"/>
    <property type="match status" value="1"/>
</dbReference>
<dbReference type="InterPro" id="IPR035093">
    <property type="entry name" value="RelE/ParE_toxin_dom_sf"/>
</dbReference>
<dbReference type="EMBL" id="CP000927">
    <property type="protein sequence ID" value="ABZ69904.1"/>
    <property type="molecule type" value="Genomic_DNA"/>
</dbReference>
<name>B0SUM6_CAUSK</name>
<evidence type="ECO:0000313" key="2">
    <source>
        <dbReference type="EMBL" id="ABZ69904.1"/>
    </source>
</evidence>
<reference evidence="2" key="1">
    <citation type="submission" date="2008-01" db="EMBL/GenBank/DDBJ databases">
        <title>Complete sequence of chromosome of Caulobacter sp. K31.</title>
        <authorList>
            <consortium name="US DOE Joint Genome Institute"/>
            <person name="Copeland A."/>
            <person name="Lucas S."/>
            <person name="Lapidus A."/>
            <person name="Barry K."/>
            <person name="Glavina del Rio T."/>
            <person name="Dalin E."/>
            <person name="Tice H."/>
            <person name="Pitluck S."/>
            <person name="Bruce D."/>
            <person name="Goodwin L."/>
            <person name="Thompson L.S."/>
            <person name="Brettin T."/>
            <person name="Detter J.C."/>
            <person name="Han C."/>
            <person name="Schmutz J."/>
            <person name="Larimer F."/>
            <person name="Land M."/>
            <person name="Hauser L."/>
            <person name="Kyrpides N."/>
            <person name="Kim E."/>
            <person name="Stephens C."/>
            <person name="Richardson P."/>
        </authorList>
    </citation>
    <scope>NUCLEOTIDE SEQUENCE [LARGE SCALE GENOMIC DNA]</scope>
    <source>
        <strain evidence="2">K31</strain>
    </source>
</reference>
<dbReference type="AlphaFoldDB" id="B0SUM6"/>
<accession>B0SUM6</accession>
<dbReference type="KEGG" id="cak:Caul_0773"/>
<dbReference type="eggNOG" id="COG3668">
    <property type="taxonomic scope" value="Bacteria"/>
</dbReference>
<dbReference type="InterPro" id="IPR007712">
    <property type="entry name" value="RelE/ParE_toxin"/>
</dbReference>
<sequence>MLELYDYIAGRGAPNAAMNYVLRLEVRCLSLADFPEQGSQRDDIRPGLRVLGFERRTMIAFHVTSADVVIDRILHGGRDIDSAFET</sequence>
<dbReference type="Pfam" id="PF05016">
    <property type="entry name" value="ParE_toxin"/>
    <property type="match status" value="1"/>
</dbReference>
<dbReference type="HOGENOM" id="CLU_147162_10_0_5"/>
<protein>
    <submittedName>
        <fullName evidence="2">Plasmid stabilization system</fullName>
    </submittedName>
</protein>
<organism evidence="2">
    <name type="scientific">Caulobacter sp. (strain K31)</name>
    <dbReference type="NCBI Taxonomy" id="366602"/>
    <lineage>
        <taxon>Bacteria</taxon>
        <taxon>Pseudomonadati</taxon>
        <taxon>Pseudomonadota</taxon>
        <taxon>Alphaproteobacteria</taxon>
        <taxon>Caulobacterales</taxon>
        <taxon>Caulobacteraceae</taxon>
        <taxon>Caulobacter</taxon>
    </lineage>
</organism>
<dbReference type="STRING" id="366602.Caul_0773"/>
<keyword evidence="1" id="KW-1277">Toxin-antitoxin system</keyword>
<proteinExistence type="predicted"/>
<gene>
    <name evidence="2" type="ordered locus">Caul_0773</name>
</gene>
<dbReference type="OrthoDB" id="9814952at2"/>